<evidence type="ECO:0000256" key="3">
    <source>
        <dbReference type="ARBA" id="ARBA00006347"/>
    </source>
</evidence>
<protein>
    <recommendedName>
        <fullName evidence="4">protein disulfide-isomerase</fullName>
        <ecNumber evidence="4">5.3.4.1</ecNumber>
    </recommendedName>
</protein>
<comment type="caution">
    <text evidence="9">The sequence shown here is derived from an EMBL/GenBank/DDBJ whole genome shotgun (WGS) entry which is preliminary data.</text>
</comment>
<accession>A0A8S0U4D7</accession>
<keyword evidence="10" id="KW-1185">Reference proteome</keyword>
<name>A0A8S0U4D7_OLEEU</name>
<evidence type="ECO:0000259" key="8">
    <source>
        <dbReference type="PROSITE" id="PS51352"/>
    </source>
</evidence>
<proteinExistence type="inferred from homology"/>
<dbReference type="InterPro" id="IPR013766">
    <property type="entry name" value="Thioredoxin_domain"/>
</dbReference>
<comment type="similarity">
    <text evidence="3">Belongs to the protein disulfide isomerase family.</text>
</comment>
<dbReference type="PROSITE" id="PS51352">
    <property type="entry name" value="THIOREDOXIN_2"/>
    <property type="match status" value="1"/>
</dbReference>
<comment type="catalytic activity">
    <reaction evidence="1">
        <text>Catalyzes the rearrangement of -S-S- bonds in proteins.</text>
        <dbReference type="EC" id="5.3.4.1"/>
    </reaction>
</comment>
<feature type="domain" description="Thioredoxin" evidence="8">
    <location>
        <begin position="1"/>
        <end position="87"/>
    </location>
</feature>
<dbReference type="PROSITE" id="PS00194">
    <property type="entry name" value="THIOREDOXIN_1"/>
    <property type="match status" value="1"/>
</dbReference>
<evidence type="ECO:0000256" key="1">
    <source>
        <dbReference type="ARBA" id="ARBA00001182"/>
    </source>
</evidence>
<dbReference type="AlphaFoldDB" id="A0A8S0U4D7"/>
<comment type="subcellular location">
    <subcellularLocation>
        <location evidence="2">Endoplasmic reticulum lumen</location>
    </subcellularLocation>
</comment>
<evidence type="ECO:0000256" key="2">
    <source>
        <dbReference type="ARBA" id="ARBA00004319"/>
    </source>
</evidence>
<keyword evidence="7" id="KW-0676">Redox-active center</keyword>
<dbReference type="GO" id="GO:0034976">
    <property type="term" value="P:response to endoplasmic reticulum stress"/>
    <property type="evidence" value="ECO:0007669"/>
    <property type="project" value="TreeGrafter"/>
</dbReference>
<reference evidence="9 10" key="1">
    <citation type="submission" date="2019-12" db="EMBL/GenBank/DDBJ databases">
        <authorList>
            <person name="Alioto T."/>
            <person name="Alioto T."/>
            <person name="Gomez Garrido J."/>
        </authorList>
    </citation>
    <scope>NUCLEOTIDE SEQUENCE [LARGE SCALE GENOMIC DNA]</scope>
</reference>
<dbReference type="Gramene" id="OE9A045104T2">
    <property type="protein sequence ID" value="OE9A045104C2"/>
    <property type="gene ID" value="OE9A045104"/>
</dbReference>
<dbReference type="PANTHER" id="PTHR18929:SF132">
    <property type="entry name" value="PROTEIN DISULFIDE-ISOMERASE A3"/>
    <property type="match status" value="1"/>
</dbReference>
<dbReference type="InterPro" id="IPR036249">
    <property type="entry name" value="Thioredoxin-like_sf"/>
</dbReference>
<dbReference type="GO" id="GO:0006457">
    <property type="term" value="P:protein folding"/>
    <property type="evidence" value="ECO:0007669"/>
    <property type="project" value="TreeGrafter"/>
</dbReference>
<sequence>MLEFFAPWCGHCKQLAPILEEVAISFENDADVLIAKLDATVNDVPVDTFDVQGYPTLYFRSASGNLLSYEGDRTKNDIIDLFRRIGISLPKLTWPNQNLKSRKH</sequence>
<dbReference type="GO" id="GO:0003756">
    <property type="term" value="F:protein disulfide isomerase activity"/>
    <property type="evidence" value="ECO:0007669"/>
    <property type="project" value="UniProtKB-EC"/>
</dbReference>
<evidence type="ECO:0000256" key="5">
    <source>
        <dbReference type="ARBA" id="ARBA00022824"/>
    </source>
</evidence>
<dbReference type="Gene3D" id="3.40.30.10">
    <property type="entry name" value="Glutaredoxin"/>
    <property type="match status" value="1"/>
</dbReference>
<evidence type="ECO:0000256" key="4">
    <source>
        <dbReference type="ARBA" id="ARBA00012723"/>
    </source>
</evidence>
<dbReference type="Pfam" id="PF00085">
    <property type="entry name" value="Thioredoxin"/>
    <property type="match status" value="1"/>
</dbReference>
<organism evidence="9 10">
    <name type="scientific">Olea europaea subsp. europaea</name>
    <dbReference type="NCBI Taxonomy" id="158383"/>
    <lineage>
        <taxon>Eukaryota</taxon>
        <taxon>Viridiplantae</taxon>
        <taxon>Streptophyta</taxon>
        <taxon>Embryophyta</taxon>
        <taxon>Tracheophyta</taxon>
        <taxon>Spermatophyta</taxon>
        <taxon>Magnoliopsida</taxon>
        <taxon>eudicotyledons</taxon>
        <taxon>Gunneridae</taxon>
        <taxon>Pentapetalae</taxon>
        <taxon>asterids</taxon>
        <taxon>lamiids</taxon>
        <taxon>Lamiales</taxon>
        <taxon>Oleaceae</taxon>
        <taxon>Oleeae</taxon>
        <taxon>Olea</taxon>
    </lineage>
</organism>
<dbReference type="GO" id="GO:0005788">
    <property type="term" value="C:endoplasmic reticulum lumen"/>
    <property type="evidence" value="ECO:0007669"/>
    <property type="project" value="UniProtKB-SubCell"/>
</dbReference>
<gene>
    <name evidence="9" type="ORF">OLEA9_A045104</name>
</gene>
<evidence type="ECO:0000256" key="6">
    <source>
        <dbReference type="ARBA" id="ARBA00023235"/>
    </source>
</evidence>
<dbReference type="EC" id="5.3.4.1" evidence="4"/>
<dbReference type="EMBL" id="CACTIH010007444">
    <property type="protein sequence ID" value="CAA3013594.1"/>
    <property type="molecule type" value="Genomic_DNA"/>
</dbReference>
<dbReference type="SUPFAM" id="SSF52833">
    <property type="entry name" value="Thioredoxin-like"/>
    <property type="match status" value="1"/>
</dbReference>
<evidence type="ECO:0000313" key="10">
    <source>
        <dbReference type="Proteomes" id="UP000594638"/>
    </source>
</evidence>
<keyword evidence="6" id="KW-0413">Isomerase</keyword>
<evidence type="ECO:0000313" key="9">
    <source>
        <dbReference type="EMBL" id="CAA3013594.1"/>
    </source>
</evidence>
<dbReference type="Gramene" id="OE9A045104T1">
    <property type="protein sequence ID" value="OE9A045104C1"/>
    <property type="gene ID" value="OE9A045104"/>
</dbReference>
<dbReference type="Proteomes" id="UP000594638">
    <property type="component" value="Unassembled WGS sequence"/>
</dbReference>
<keyword evidence="5" id="KW-0256">Endoplasmic reticulum</keyword>
<dbReference type="PANTHER" id="PTHR18929">
    <property type="entry name" value="PROTEIN DISULFIDE ISOMERASE"/>
    <property type="match status" value="1"/>
</dbReference>
<dbReference type="InterPro" id="IPR017937">
    <property type="entry name" value="Thioredoxin_CS"/>
</dbReference>
<evidence type="ECO:0000256" key="7">
    <source>
        <dbReference type="ARBA" id="ARBA00023284"/>
    </source>
</evidence>